<evidence type="ECO:0000313" key="3">
    <source>
        <dbReference type="Proteomes" id="UP000181870"/>
    </source>
</evidence>
<dbReference type="PANTHER" id="PTHR32385:SF15">
    <property type="entry name" value="INOSITOL PHOSPHOCERAMIDE MANNOSYLTRANSFERASE 1"/>
    <property type="match status" value="1"/>
</dbReference>
<organism evidence="2 3">
    <name type="scientific">Bacteroides ovatus</name>
    <dbReference type="NCBI Taxonomy" id="28116"/>
    <lineage>
        <taxon>Bacteria</taxon>
        <taxon>Pseudomonadati</taxon>
        <taxon>Bacteroidota</taxon>
        <taxon>Bacteroidia</taxon>
        <taxon>Bacteroidales</taxon>
        <taxon>Bacteroidaceae</taxon>
        <taxon>Bacteroides</taxon>
    </lineage>
</organism>
<dbReference type="Pfam" id="PF04488">
    <property type="entry name" value="Gly_transf_sug"/>
    <property type="match status" value="1"/>
</dbReference>
<name>A0A1G8F6I7_BACOV</name>
<dbReference type="InterPro" id="IPR007577">
    <property type="entry name" value="GlycoTrfase_DXD_sugar-bd_CS"/>
</dbReference>
<dbReference type="InterPro" id="IPR051706">
    <property type="entry name" value="Glycosyltransferase_domain"/>
</dbReference>
<keyword evidence="1 2" id="KW-0808">Transferase</keyword>
<proteinExistence type="predicted"/>
<protein>
    <submittedName>
        <fullName evidence="2">Glycosyltransferase sugar-binding region containing DXD motif-containing protein</fullName>
    </submittedName>
</protein>
<dbReference type="RefSeq" id="WP_074637029.1">
    <property type="nucleotide sequence ID" value="NZ_FNDO01000013.1"/>
</dbReference>
<dbReference type="GO" id="GO:0016020">
    <property type="term" value="C:membrane"/>
    <property type="evidence" value="ECO:0007669"/>
    <property type="project" value="GOC"/>
</dbReference>
<sequence length="248" mass="29327">MIPKIIHYCWFGGKPLSKDALKCIASWKRYHPDYEIKEWNESNFDVHMIPFMSEAYSAKKYAYVSDYARLWVLYNYGGVYFDTDVEVIRPLDDVFSMGSFMGIEKCTRENMNGTQVNIGLGFASQKGDKILKEIMDFYETHHYVYPDGHMEQIPIVPITTDVLVRHGFDRQNRLQKIGDFTIYPWDFFCPIEFLSSKLDITPNTRTIHHYTATWMSWTDRLKMKKGAFFDRNFIGIWLKKILKKKSDK</sequence>
<accession>A0A1G8F6I7</accession>
<evidence type="ECO:0000256" key="1">
    <source>
        <dbReference type="ARBA" id="ARBA00022679"/>
    </source>
</evidence>
<gene>
    <name evidence="2" type="ORF">SAMN05192582_101318</name>
</gene>
<dbReference type="AlphaFoldDB" id="A0A1G8F6I7"/>
<dbReference type="Proteomes" id="UP000181870">
    <property type="component" value="Unassembled WGS sequence"/>
</dbReference>
<dbReference type="Gene3D" id="3.90.550.20">
    <property type="match status" value="1"/>
</dbReference>
<dbReference type="GO" id="GO:0051999">
    <property type="term" value="P:mannosyl-inositol phosphorylceramide biosynthetic process"/>
    <property type="evidence" value="ECO:0007669"/>
    <property type="project" value="TreeGrafter"/>
</dbReference>
<dbReference type="PANTHER" id="PTHR32385">
    <property type="entry name" value="MANNOSYL PHOSPHORYLINOSITOL CERAMIDE SYNTHASE"/>
    <property type="match status" value="1"/>
</dbReference>
<dbReference type="InterPro" id="IPR029044">
    <property type="entry name" value="Nucleotide-diphossugar_trans"/>
</dbReference>
<evidence type="ECO:0000313" key="2">
    <source>
        <dbReference type="EMBL" id="SDH77715.1"/>
    </source>
</evidence>
<dbReference type="GO" id="GO:0000030">
    <property type="term" value="F:mannosyltransferase activity"/>
    <property type="evidence" value="ECO:0007669"/>
    <property type="project" value="TreeGrafter"/>
</dbReference>
<reference evidence="2 3" key="1">
    <citation type="submission" date="2016-10" db="EMBL/GenBank/DDBJ databases">
        <authorList>
            <person name="de Groot N.N."/>
        </authorList>
    </citation>
    <scope>NUCLEOTIDE SEQUENCE [LARGE SCALE GENOMIC DNA]</scope>
    <source>
        <strain evidence="2 3">NLAE-zl-C57</strain>
    </source>
</reference>
<dbReference type="EMBL" id="FNDO01000013">
    <property type="protein sequence ID" value="SDH77715.1"/>
    <property type="molecule type" value="Genomic_DNA"/>
</dbReference>
<dbReference type="SUPFAM" id="SSF53448">
    <property type="entry name" value="Nucleotide-diphospho-sugar transferases"/>
    <property type="match status" value="1"/>
</dbReference>